<keyword evidence="10" id="KW-0732">Signal</keyword>
<keyword evidence="5" id="KW-0997">Cell inner membrane</keyword>
<evidence type="ECO:0000256" key="4">
    <source>
        <dbReference type="ARBA" id="ARBA00022475"/>
    </source>
</evidence>
<evidence type="ECO:0000256" key="2">
    <source>
        <dbReference type="ARBA" id="ARBA00006555"/>
    </source>
</evidence>
<dbReference type="InterPro" id="IPR006260">
    <property type="entry name" value="TonB/TolA_C"/>
</dbReference>
<evidence type="ECO:0000256" key="5">
    <source>
        <dbReference type="ARBA" id="ARBA00022519"/>
    </source>
</evidence>
<proteinExistence type="inferred from homology"/>
<evidence type="ECO:0000259" key="11">
    <source>
        <dbReference type="PROSITE" id="PS52015"/>
    </source>
</evidence>
<keyword evidence="4" id="KW-1003">Cell membrane</keyword>
<evidence type="ECO:0000256" key="9">
    <source>
        <dbReference type="ARBA" id="ARBA00023136"/>
    </source>
</evidence>
<dbReference type="PROSITE" id="PS52015">
    <property type="entry name" value="TONB_CTD"/>
    <property type="match status" value="1"/>
</dbReference>
<accession>A0A7W9BF59</accession>
<dbReference type="SUPFAM" id="SSF74653">
    <property type="entry name" value="TolA/TonB C-terminal domain"/>
    <property type="match status" value="1"/>
</dbReference>
<keyword evidence="9" id="KW-0472">Membrane</keyword>
<evidence type="ECO:0000256" key="1">
    <source>
        <dbReference type="ARBA" id="ARBA00004383"/>
    </source>
</evidence>
<keyword evidence="6" id="KW-0812">Transmembrane</keyword>
<evidence type="ECO:0000256" key="8">
    <source>
        <dbReference type="ARBA" id="ARBA00022989"/>
    </source>
</evidence>
<dbReference type="AlphaFoldDB" id="A0A7W9BF59"/>
<evidence type="ECO:0000313" key="13">
    <source>
        <dbReference type="Proteomes" id="UP000546200"/>
    </source>
</evidence>
<gene>
    <name evidence="12" type="ORF">FHS94_002606</name>
</gene>
<evidence type="ECO:0000256" key="7">
    <source>
        <dbReference type="ARBA" id="ARBA00022927"/>
    </source>
</evidence>
<feature type="signal peptide" evidence="10">
    <location>
        <begin position="1"/>
        <end position="22"/>
    </location>
</feature>
<evidence type="ECO:0000256" key="10">
    <source>
        <dbReference type="SAM" id="SignalP"/>
    </source>
</evidence>
<reference evidence="12 13" key="1">
    <citation type="submission" date="2020-08" db="EMBL/GenBank/DDBJ databases">
        <title>Genomic Encyclopedia of Type Strains, Phase IV (KMG-IV): sequencing the most valuable type-strain genomes for metagenomic binning, comparative biology and taxonomic classification.</title>
        <authorList>
            <person name="Goeker M."/>
        </authorList>
    </citation>
    <scope>NUCLEOTIDE SEQUENCE [LARGE SCALE GENOMIC DNA]</scope>
    <source>
        <strain evidence="12 13">DSM 100044</strain>
    </source>
</reference>
<feature type="domain" description="TonB C-terminal" evidence="11">
    <location>
        <begin position="40"/>
        <end position="135"/>
    </location>
</feature>
<feature type="chain" id="PRO_5030508862" evidence="10">
    <location>
        <begin position="23"/>
        <end position="173"/>
    </location>
</feature>
<dbReference type="GO" id="GO:0005886">
    <property type="term" value="C:plasma membrane"/>
    <property type="evidence" value="ECO:0007669"/>
    <property type="project" value="UniProtKB-SubCell"/>
</dbReference>
<keyword evidence="8" id="KW-1133">Transmembrane helix</keyword>
<dbReference type="GO" id="GO:0055085">
    <property type="term" value="P:transmembrane transport"/>
    <property type="evidence" value="ECO:0007669"/>
    <property type="project" value="InterPro"/>
</dbReference>
<evidence type="ECO:0000256" key="6">
    <source>
        <dbReference type="ARBA" id="ARBA00022692"/>
    </source>
</evidence>
<evidence type="ECO:0000256" key="3">
    <source>
        <dbReference type="ARBA" id="ARBA00022448"/>
    </source>
</evidence>
<dbReference type="PANTHER" id="PTHR33446">
    <property type="entry name" value="PROTEIN TONB-RELATED"/>
    <property type="match status" value="1"/>
</dbReference>
<dbReference type="EMBL" id="JACIJK010000007">
    <property type="protein sequence ID" value="MBB5715751.1"/>
    <property type="molecule type" value="Genomic_DNA"/>
</dbReference>
<keyword evidence="3" id="KW-0813">Transport</keyword>
<comment type="caution">
    <text evidence="12">The sequence shown here is derived from an EMBL/GenBank/DDBJ whole genome shotgun (WGS) entry which is preliminary data.</text>
</comment>
<dbReference type="Pfam" id="PF03544">
    <property type="entry name" value="TonB_C"/>
    <property type="match status" value="1"/>
</dbReference>
<dbReference type="NCBIfam" id="TIGR01352">
    <property type="entry name" value="tonB_Cterm"/>
    <property type="match status" value="1"/>
</dbReference>
<keyword evidence="13" id="KW-1185">Reference proteome</keyword>
<protein>
    <submittedName>
        <fullName evidence="12">TonB family protein</fullName>
    </submittedName>
</protein>
<evidence type="ECO:0000313" key="12">
    <source>
        <dbReference type="EMBL" id="MBB5715751.1"/>
    </source>
</evidence>
<dbReference type="Gene3D" id="3.30.1150.10">
    <property type="match status" value="1"/>
</dbReference>
<dbReference type="RefSeq" id="WP_184058353.1">
    <property type="nucleotide sequence ID" value="NZ_JACIJK010000007.1"/>
</dbReference>
<keyword evidence="7" id="KW-0653">Protein transport</keyword>
<dbReference type="InterPro" id="IPR051045">
    <property type="entry name" value="TonB-dependent_transducer"/>
</dbReference>
<organism evidence="12 13">
    <name type="scientific">Sphingomonas aerophila</name>
    <dbReference type="NCBI Taxonomy" id="1344948"/>
    <lineage>
        <taxon>Bacteria</taxon>
        <taxon>Pseudomonadati</taxon>
        <taxon>Pseudomonadota</taxon>
        <taxon>Alphaproteobacteria</taxon>
        <taxon>Sphingomonadales</taxon>
        <taxon>Sphingomonadaceae</taxon>
        <taxon>Sphingomonas</taxon>
    </lineage>
</organism>
<sequence length="173" mass="18690">MQPRFIAAAIVAACLLVASAVAEPGPATSNHPSDAVTFKTWAVRIQKELDRNLRYPSDLMGDYPRGGVVRVKFNCSDDGRPDKVTIARSSGNRLLDKAALHAVQRMASMHPLPASFAHDQKFAALIQFDGIGGPDGDLYQKKVLEEAARDNAWLDQPAIARAGTGREIVLAAR</sequence>
<dbReference type="Proteomes" id="UP000546200">
    <property type="component" value="Unassembled WGS sequence"/>
</dbReference>
<name>A0A7W9BF59_9SPHN</name>
<comment type="subcellular location">
    <subcellularLocation>
        <location evidence="1">Cell inner membrane</location>
        <topology evidence="1">Single-pass membrane protein</topology>
        <orientation evidence="1">Periplasmic side</orientation>
    </subcellularLocation>
</comment>
<comment type="similarity">
    <text evidence="2">Belongs to the TonB family.</text>
</comment>
<dbReference type="InterPro" id="IPR037682">
    <property type="entry name" value="TonB_C"/>
</dbReference>
<dbReference type="GO" id="GO:0015031">
    <property type="term" value="P:protein transport"/>
    <property type="evidence" value="ECO:0007669"/>
    <property type="project" value="UniProtKB-KW"/>
</dbReference>